<dbReference type="PANTHER" id="PTHR43189">
    <property type="entry name" value="ZINC-TYPE ALCOHOL DEHYDROGENASE-LIKE PROTEIN C1198.01-RELATED"/>
    <property type="match status" value="1"/>
</dbReference>
<evidence type="ECO:0000313" key="6">
    <source>
        <dbReference type="Proteomes" id="UP001501821"/>
    </source>
</evidence>
<dbReference type="Pfam" id="PF08240">
    <property type="entry name" value="ADH_N"/>
    <property type="match status" value="1"/>
</dbReference>
<evidence type="ECO:0000259" key="3">
    <source>
        <dbReference type="Pfam" id="PF00107"/>
    </source>
</evidence>
<keyword evidence="1" id="KW-0560">Oxidoreductase</keyword>
<comment type="caution">
    <text evidence="5">The sequence shown here is derived from an EMBL/GenBank/DDBJ whole genome shotgun (WGS) entry which is preliminary data.</text>
</comment>
<gene>
    <name evidence="5" type="ORF">GCM10022242_20580</name>
</gene>
<dbReference type="InterPro" id="IPR013154">
    <property type="entry name" value="ADH-like_N"/>
</dbReference>
<evidence type="ECO:0000256" key="1">
    <source>
        <dbReference type="ARBA" id="ARBA00023002"/>
    </source>
</evidence>
<dbReference type="SUPFAM" id="SSF51735">
    <property type="entry name" value="NAD(P)-binding Rossmann-fold domains"/>
    <property type="match status" value="1"/>
</dbReference>
<dbReference type="Gene3D" id="3.40.50.720">
    <property type="entry name" value="NAD(P)-binding Rossmann-like Domain"/>
    <property type="match status" value="1"/>
</dbReference>
<dbReference type="EMBL" id="BAABAH010000006">
    <property type="protein sequence ID" value="GAA3818627.1"/>
    <property type="molecule type" value="Genomic_DNA"/>
</dbReference>
<dbReference type="PROSITE" id="PS00059">
    <property type="entry name" value="ADH_ZINC"/>
    <property type="match status" value="1"/>
</dbReference>
<dbReference type="InterPro" id="IPR013149">
    <property type="entry name" value="ADH-like_C"/>
</dbReference>
<comment type="similarity">
    <text evidence="2">Belongs to the zinc-containing alcohol dehydrogenase family.</text>
</comment>
<dbReference type="Pfam" id="PF00107">
    <property type="entry name" value="ADH_zinc_N"/>
    <property type="match status" value="1"/>
</dbReference>
<protein>
    <submittedName>
        <fullName evidence="5">Zinc-binding dehydrogenase</fullName>
    </submittedName>
</protein>
<evidence type="ECO:0000256" key="2">
    <source>
        <dbReference type="RuleBase" id="RU361277"/>
    </source>
</evidence>
<dbReference type="RefSeq" id="WP_344775004.1">
    <property type="nucleotide sequence ID" value="NZ_BAABAH010000006.1"/>
</dbReference>
<reference evidence="6" key="1">
    <citation type="journal article" date="2019" name="Int. J. Syst. Evol. Microbiol.">
        <title>The Global Catalogue of Microorganisms (GCM) 10K type strain sequencing project: providing services to taxonomists for standard genome sequencing and annotation.</title>
        <authorList>
            <consortium name="The Broad Institute Genomics Platform"/>
            <consortium name="The Broad Institute Genome Sequencing Center for Infectious Disease"/>
            <person name="Wu L."/>
            <person name="Ma J."/>
        </authorList>
    </citation>
    <scope>NUCLEOTIDE SEQUENCE [LARGE SCALE GENOMIC DNA]</scope>
    <source>
        <strain evidence="6">JCM 16953</strain>
    </source>
</reference>
<feature type="domain" description="Alcohol dehydrogenase-like N-terminal" evidence="4">
    <location>
        <begin position="22"/>
        <end position="136"/>
    </location>
</feature>
<dbReference type="InterPro" id="IPR036291">
    <property type="entry name" value="NAD(P)-bd_dom_sf"/>
</dbReference>
<dbReference type="Gene3D" id="3.90.180.10">
    <property type="entry name" value="Medium-chain alcohol dehydrogenases, catalytic domain"/>
    <property type="match status" value="1"/>
</dbReference>
<feature type="domain" description="Alcohol dehydrogenase-like C-terminal" evidence="3">
    <location>
        <begin position="174"/>
        <end position="217"/>
    </location>
</feature>
<name>A0ABP7IHK8_9ACTN</name>
<evidence type="ECO:0000259" key="4">
    <source>
        <dbReference type="Pfam" id="PF08240"/>
    </source>
</evidence>
<dbReference type="InterPro" id="IPR011032">
    <property type="entry name" value="GroES-like_sf"/>
</dbReference>
<dbReference type="PANTHER" id="PTHR43189:SF1">
    <property type="entry name" value="ZINC-TYPE ALCOHOL DEHYDROGENASE-LIKE PROTEIN C1198.01"/>
    <property type="match status" value="1"/>
</dbReference>
<comment type="cofactor">
    <cofactor evidence="2">
        <name>Zn(2+)</name>
        <dbReference type="ChEBI" id="CHEBI:29105"/>
    </cofactor>
</comment>
<dbReference type="InterPro" id="IPR002328">
    <property type="entry name" value="ADH_Zn_CS"/>
</dbReference>
<organism evidence="5 6">
    <name type="scientific">Nocardioides panacisoli</name>
    <dbReference type="NCBI Taxonomy" id="627624"/>
    <lineage>
        <taxon>Bacteria</taxon>
        <taxon>Bacillati</taxon>
        <taxon>Actinomycetota</taxon>
        <taxon>Actinomycetes</taxon>
        <taxon>Propionibacteriales</taxon>
        <taxon>Nocardioidaceae</taxon>
        <taxon>Nocardioides</taxon>
    </lineage>
</organism>
<evidence type="ECO:0000313" key="5">
    <source>
        <dbReference type="EMBL" id="GAA3818627.1"/>
    </source>
</evidence>
<keyword evidence="2" id="KW-0479">Metal-binding</keyword>
<dbReference type="Proteomes" id="UP001501821">
    <property type="component" value="Unassembled WGS sequence"/>
</dbReference>
<dbReference type="SUPFAM" id="SSF50129">
    <property type="entry name" value="GroES-like"/>
    <property type="match status" value="1"/>
</dbReference>
<keyword evidence="6" id="KW-1185">Reference proteome</keyword>
<keyword evidence="2" id="KW-0862">Zinc</keyword>
<dbReference type="CDD" id="cd08262">
    <property type="entry name" value="Zn_ADH8"/>
    <property type="match status" value="1"/>
</dbReference>
<accession>A0ABP7IHK8</accession>
<proteinExistence type="inferred from homology"/>
<sequence>MRAVTCHQSELKVAEVPDLVPGRGQVLLDVERCGICGSDLHARTHADVTADGAAELGYDDFMRAAQTVVMGHEFVGTVAGYGAGCREPWPIGTRVVALPVLKTEGAVHLTGLSEKAPGGYAEQVLTVESMTMRVPDSLGAEQAALTEPLAVALHAVRKGRVGAKDTAVVIGCGPIGLAVISMLKASGVRHVIASDFSPTRRELAGRCGADVVVDPAHDSPWSSFEESSRYLTEAIALAELGIDAMDKLRRVPMLPWWHVMRAAEKAGATPRGPVVFECVGLPGMIEHVVSNAPLLSRVVVVGVCMDEDRFRPSMAINKELELRFAFAYDPSEFHQTLSWIADGKVDVAPFVTGEVGLGGVAGAFGALADPERHAKILIDPRSDATVV</sequence>